<reference evidence="4 5" key="1">
    <citation type="submission" date="2017-05" db="EMBL/GenBank/DDBJ databases">
        <title>Vagococcus spp. assemblies.</title>
        <authorList>
            <person name="Gulvik C.A."/>
        </authorList>
    </citation>
    <scope>NUCLEOTIDE SEQUENCE [LARGE SCALE GENOMIC DNA]</scope>
    <source>
        <strain evidence="4 5">SS1995</strain>
    </source>
</reference>
<dbReference type="GO" id="GO:0006152">
    <property type="term" value="P:purine nucleoside catabolic process"/>
    <property type="evidence" value="ECO:0007669"/>
    <property type="project" value="TreeGrafter"/>
</dbReference>
<dbReference type="PANTHER" id="PTHR11079:SF161">
    <property type="entry name" value="CMP_DCMP-TYPE DEAMINASE DOMAIN-CONTAINING PROTEIN"/>
    <property type="match status" value="1"/>
</dbReference>
<keyword evidence="2" id="KW-0862">Zinc</keyword>
<dbReference type="Pfam" id="PF00383">
    <property type="entry name" value="dCMP_cyt_deam_1"/>
    <property type="match status" value="1"/>
</dbReference>
<dbReference type="OrthoDB" id="9802676at2"/>
<gene>
    <name evidence="4" type="ORF">CBF37_09470</name>
</gene>
<dbReference type="InterPro" id="IPR016193">
    <property type="entry name" value="Cytidine_deaminase-like"/>
</dbReference>
<proteinExistence type="predicted"/>
<dbReference type="PANTHER" id="PTHR11079">
    <property type="entry name" value="CYTOSINE DEAMINASE FAMILY MEMBER"/>
    <property type="match status" value="1"/>
</dbReference>
<dbReference type="InterPro" id="IPR016192">
    <property type="entry name" value="APOBEC/CMP_deaminase_Zn-bd"/>
</dbReference>
<dbReference type="SUPFAM" id="SSF53927">
    <property type="entry name" value="Cytidine deaminase-like"/>
    <property type="match status" value="1"/>
</dbReference>
<dbReference type="PROSITE" id="PS00903">
    <property type="entry name" value="CYT_DCMP_DEAMINASES_1"/>
    <property type="match status" value="1"/>
</dbReference>
<evidence type="ECO:0000256" key="1">
    <source>
        <dbReference type="ARBA" id="ARBA00022723"/>
    </source>
</evidence>
<dbReference type="InterPro" id="IPR002125">
    <property type="entry name" value="CMP_dCMP_dom"/>
</dbReference>
<dbReference type="Gene3D" id="3.40.140.10">
    <property type="entry name" value="Cytidine Deaminase, domain 2"/>
    <property type="match status" value="1"/>
</dbReference>
<dbReference type="AlphaFoldDB" id="A0A429ZVP0"/>
<evidence type="ECO:0000313" key="5">
    <source>
        <dbReference type="Proteomes" id="UP000287857"/>
    </source>
</evidence>
<accession>A0A429ZVP0</accession>
<evidence type="ECO:0000259" key="3">
    <source>
        <dbReference type="PROSITE" id="PS51747"/>
    </source>
</evidence>
<keyword evidence="1" id="KW-0479">Metal-binding</keyword>
<comment type="caution">
    <text evidence="4">The sequence shown here is derived from an EMBL/GenBank/DDBJ whole genome shotgun (WGS) entry which is preliminary data.</text>
</comment>
<organism evidence="4 5">
    <name type="scientific">Vagococcus vulneris</name>
    <dbReference type="NCBI Taxonomy" id="1977869"/>
    <lineage>
        <taxon>Bacteria</taxon>
        <taxon>Bacillati</taxon>
        <taxon>Bacillota</taxon>
        <taxon>Bacilli</taxon>
        <taxon>Lactobacillales</taxon>
        <taxon>Enterococcaceae</taxon>
        <taxon>Vagococcus</taxon>
    </lineage>
</organism>
<evidence type="ECO:0000313" key="4">
    <source>
        <dbReference type="EMBL" id="RST97693.1"/>
    </source>
</evidence>
<name>A0A429ZVP0_9ENTE</name>
<dbReference type="EMBL" id="NGJS01000015">
    <property type="protein sequence ID" value="RST97693.1"/>
    <property type="molecule type" value="Genomic_DNA"/>
</dbReference>
<dbReference type="RefSeq" id="WP_125984510.1">
    <property type="nucleotide sequence ID" value="NZ_NGJS01000015.1"/>
</dbReference>
<dbReference type="Proteomes" id="UP000287857">
    <property type="component" value="Unassembled WGS sequence"/>
</dbReference>
<dbReference type="GO" id="GO:0047974">
    <property type="term" value="F:guanosine deaminase activity"/>
    <property type="evidence" value="ECO:0007669"/>
    <property type="project" value="TreeGrafter"/>
</dbReference>
<sequence length="154" mass="16972">MESKDYIELACDAAILGMMNYGGGPFGATIVKEGRVIASVANTMVRDTDPSAHAEIMAIRKASKILGTMDLTGCEIYATCEPCPMCVGAMMLANIDKVYYVSTHEDAAMHGFPDNHLRNYLNGTDQSCFQMEKITARQDCDELWNIYNVLNNID</sequence>
<keyword evidence="5" id="KW-1185">Reference proteome</keyword>
<feature type="domain" description="CMP/dCMP-type deaminase" evidence="3">
    <location>
        <begin position="1"/>
        <end position="115"/>
    </location>
</feature>
<protein>
    <submittedName>
        <fullName evidence="4">tRNA-specific adenosine deaminase</fullName>
    </submittedName>
</protein>
<evidence type="ECO:0000256" key="2">
    <source>
        <dbReference type="ARBA" id="ARBA00022833"/>
    </source>
</evidence>
<dbReference type="PROSITE" id="PS51747">
    <property type="entry name" value="CYT_DCMP_DEAMINASES_2"/>
    <property type="match status" value="1"/>
</dbReference>
<dbReference type="CDD" id="cd01285">
    <property type="entry name" value="nucleoside_deaminase"/>
    <property type="match status" value="1"/>
</dbReference>
<dbReference type="GO" id="GO:0008270">
    <property type="term" value="F:zinc ion binding"/>
    <property type="evidence" value="ECO:0007669"/>
    <property type="project" value="InterPro"/>
</dbReference>